<dbReference type="InterPro" id="IPR001357">
    <property type="entry name" value="BRCT_dom"/>
</dbReference>
<dbReference type="CDD" id="cd06130">
    <property type="entry name" value="DNA_pol_III_epsilon_like"/>
    <property type="match status" value="1"/>
</dbReference>
<dbReference type="SUPFAM" id="SSF53098">
    <property type="entry name" value="Ribonuclease H-like"/>
    <property type="match status" value="1"/>
</dbReference>
<dbReference type="SUPFAM" id="SSF52113">
    <property type="entry name" value="BRCT domain"/>
    <property type="match status" value="1"/>
</dbReference>
<evidence type="ECO:0000259" key="2">
    <source>
        <dbReference type="PROSITE" id="PS50172"/>
    </source>
</evidence>
<protein>
    <submittedName>
        <fullName evidence="3">DNA polymerase-3 subunit epsilon</fullName>
    </submittedName>
</protein>
<gene>
    <name evidence="3" type="ORF">SAMN05446037_102059</name>
</gene>
<dbReference type="Pfam" id="PF00929">
    <property type="entry name" value="RNase_T"/>
    <property type="match status" value="1"/>
</dbReference>
<reference evidence="3 4" key="1">
    <citation type="submission" date="2017-06" db="EMBL/GenBank/DDBJ databases">
        <authorList>
            <person name="Kim H.J."/>
            <person name="Triplett B.A."/>
        </authorList>
    </citation>
    <scope>NUCLEOTIDE SEQUENCE [LARGE SCALE GENOMIC DNA]</scope>
    <source>
        <strain evidence="3 4">SCA</strain>
    </source>
</reference>
<accession>A0A239H8J7</accession>
<dbReference type="PANTHER" id="PTHR30231">
    <property type="entry name" value="DNA POLYMERASE III SUBUNIT EPSILON"/>
    <property type="match status" value="1"/>
</dbReference>
<evidence type="ECO:0000256" key="1">
    <source>
        <dbReference type="ARBA" id="ARBA00022839"/>
    </source>
</evidence>
<dbReference type="GO" id="GO:0003676">
    <property type="term" value="F:nucleic acid binding"/>
    <property type="evidence" value="ECO:0007669"/>
    <property type="project" value="InterPro"/>
</dbReference>
<name>A0A239H8J7_9FIRM</name>
<dbReference type="RefSeq" id="WP_089284106.1">
    <property type="nucleotide sequence ID" value="NZ_FZOJ01000020.1"/>
</dbReference>
<dbReference type="GO" id="GO:0005829">
    <property type="term" value="C:cytosol"/>
    <property type="evidence" value="ECO:0007669"/>
    <property type="project" value="TreeGrafter"/>
</dbReference>
<keyword evidence="1" id="KW-0269">Exonuclease</keyword>
<dbReference type="SMART" id="SM00479">
    <property type="entry name" value="EXOIII"/>
    <property type="match status" value="1"/>
</dbReference>
<keyword evidence="1" id="KW-0540">Nuclease</keyword>
<sequence length="292" mass="32964">MMFFSLDIETANVDYSSICQIGIAKFENGKVVDTWVELINPEDYFDPINISIHSISKDMVKNSKTFPEVYNLIKYKLENSIVVHHMPFDKIAINRACEKYNIPIFETNWLDTAKVSRRSWEEFAYKGYGLKNIAKHLDIQFKHHDALEDAIACGKILCKAIEKTNSSLEEWFNRVEKSIKYPSLRDSSALTLEGNPDGHLFGETIVFTGALQMVRSEAAKLAASVGCKVENGVNKNTSILVVGMQDVRVVGEKGKSSKHIKAENLIKKGDNILIISEDDFMKLIEKPKALNI</sequence>
<keyword evidence="1" id="KW-0378">Hydrolase</keyword>
<dbReference type="Gene3D" id="3.40.50.10190">
    <property type="entry name" value="BRCT domain"/>
    <property type="match status" value="1"/>
</dbReference>
<dbReference type="EMBL" id="FZOJ01000020">
    <property type="protein sequence ID" value="SNS77368.1"/>
    <property type="molecule type" value="Genomic_DNA"/>
</dbReference>
<dbReference type="InterPro" id="IPR012337">
    <property type="entry name" value="RNaseH-like_sf"/>
</dbReference>
<dbReference type="OrthoDB" id="9776650at2"/>
<dbReference type="InterPro" id="IPR036397">
    <property type="entry name" value="RNaseH_sf"/>
</dbReference>
<keyword evidence="4" id="KW-1185">Reference proteome</keyword>
<dbReference type="InterPro" id="IPR013520">
    <property type="entry name" value="Ribonucl_H"/>
</dbReference>
<dbReference type="Gene3D" id="3.30.420.10">
    <property type="entry name" value="Ribonuclease H-like superfamily/Ribonuclease H"/>
    <property type="match status" value="1"/>
</dbReference>
<dbReference type="PANTHER" id="PTHR30231:SF42">
    <property type="entry name" value="EXONUCLEASE"/>
    <property type="match status" value="1"/>
</dbReference>
<proteinExistence type="predicted"/>
<dbReference type="CDD" id="cd17748">
    <property type="entry name" value="BRCT_DNA_ligase_like"/>
    <property type="match status" value="1"/>
</dbReference>
<dbReference type="Proteomes" id="UP000198304">
    <property type="component" value="Unassembled WGS sequence"/>
</dbReference>
<dbReference type="FunFam" id="3.30.420.10:FF:000045">
    <property type="entry name" value="3'-5' exonuclease DinG"/>
    <property type="match status" value="1"/>
</dbReference>
<dbReference type="GO" id="GO:0008408">
    <property type="term" value="F:3'-5' exonuclease activity"/>
    <property type="evidence" value="ECO:0007669"/>
    <property type="project" value="TreeGrafter"/>
</dbReference>
<dbReference type="InterPro" id="IPR036420">
    <property type="entry name" value="BRCT_dom_sf"/>
</dbReference>
<evidence type="ECO:0000313" key="3">
    <source>
        <dbReference type="EMBL" id="SNS77368.1"/>
    </source>
</evidence>
<evidence type="ECO:0000313" key="4">
    <source>
        <dbReference type="Proteomes" id="UP000198304"/>
    </source>
</evidence>
<dbReference type="AlphaFoldDB" id="A0A239H8J7"/>
<dbReference type="PROSITE" id="PS50172">
    <property type="entry name" value="BRCT"/>
    <property type="match status" value="1"/>
</dbReference>
<organism evidence="3 4">
    <name type="scientific">Anaerovirgula multivorans</name>
    <dbReference type="NCBI Taxonomy" id="312168"/>
    <lineage>
        <taxon>Bacteria</taxon>
        <taxon>Bacillati</taxon>
        <taxon>Bacillota</taxon>
        <taxon>Clostridia</taxon>
        <taxon>Peptostreptococcales</taxon>
        <taxon>Natronincolaceae</taxon>
        <taxon>Anaerovirgula</taxon>
    </lineage>
</organism>
<feature type="domain" description="BRCT" evidence="2">
    <location>
        <begin position="195"/>
        <end position="292"/>
    </location>
</feature>